<accession>E4XJP9</accession>
<feature type="compositionally biased region" description="Polar residues" evidence="1">
    <location>
        <begin position="41"/>
        <end position="51"/>
    </location>
</feature>
<protein>
    <submittedName>
        <fullName evidence="2">Uncharacterized protein</fullName>
    </submittedName>
</protein>
<evidence type="ECO:0000313" key="3">
    <source>
        <dbReference type="Proteomes" id="UP000001307"/>
    </source>
</evidence>
<proteinExistence type="predicted"/>
<evidence type="ECO:0000256" key="1">
    <source>
        <dbReference type="SAM" id="MobiDB-lite"/>
    </source>
</evidence>
<dbReference type="EMBL" id="FN653062">
    <property type="protein sequence ID" value="CBY24683.1"/>
    <property type="molecule type" value="Genomic_DNA"/>
</dbReference>
<organism evidence="2">
    <name type="scientific">Oikopleura dioica</name>
    <name type="common">Tunicate</name>
    <dbReference type="NCBI Taxonomy" id="34765"/>
    <lineage>
        <taxon>Eukaryota</taxon>
        <taxon>Metazoa</taxon>
        <taxon>Chordata</taxon>
        <taxon>Tunicata</taxon>
        <taxon>Appendicularia</taxon>
        <taxon>Copelata</taxon>
        <taxon>Oikopleuridae</taxon>
        <taxon>Oikopleura</taxon>
    </lineage>
</organism>
<feature type="compositionally biased region" description="Basic and acidic residues" evidence="1">
    <location>
        <begin position="25"/>
        <end position="38"/>
    </location>
</feature>
<reference evidence="2" key="1">
    <citation type="journal article" date="2010" name="Science">
        <title>Plasticity of animal genome architecture unmasked by rapid evolution of a pelagic tunicate.</title>
        <authorList>
            <person name="Denoeud F."/>
            <person name="Henriet S."/>
            <person name="Mungpakdee S."/>
            <person name="Aury J.M."/>
            <person name="Da Silva C."/>
            <person name="Brinkmann H."/>
            <person name="Mikhaleva J."/>
            <person name="Olsen L.C."/>
            <person name="Jubin C."/>
            <person name="Canestro C."/>
            <person name="Bouquet J.M."/>
            <person name="Danks G."/>
            <person name="Poulain J."/>
            <person name="Campsteijn C."/>
            <person name="Adamski M."/>
            <person name="Cross I."/>
            <person name="Yadetie F."/>
            <person name="Muffato M."/>
            <person name="Louis A."/>
            <person name="Butcher S."/>
            <person name="Tsagkogeorga G."/>
            <person name="Konrad A."/>
            <person name="Singh S."/>
            <person name="Jensen M.F."/>
            <person name="Cong E.H."/>
            <person name="Eikeseth-Otteraa H."/>
            <person name="Noel B."/>
            <person name="Anthouard V."/>
            <person name="Porcel B.M."/>
            <person name="Kachouri-Lafond R."/>
            <person name="Nishino A."/>
            <person name="Ugolini M."/>
            <person name="Chourrout P."/>
            <person name="Nishida H."/>
            <person name="Aasland R."/>
            <person name="Huzurbazar S."/>
            <person name="Westhof E."/>
            <person name="Delsuc F."/>
            <person name="Lehrach H."/>
            <person name="Reinhardt R."/>
            <person name="Weissenbach J."/>
            <person name="Roy S.W."/>
            <person name="Artiguenave F."/>
            <person name="Postlethwait J.H."/>
            <person name="Manak J.R."/>
            <person name="Thompson E.M."/>
            <person name="Jaillon O."/>
            <person name="Du Pasquier L."/>
            <person name="Boudinot P."/>
            <person name="Liberles D.A."/>
            <person name="Volff J.N."/>
            <person name="Philippe H."/>
            <person name="Lenhard B."/>
            <person name="Roest Crollius H."/>
            <person name="Wincker P."/>
            <person name="Chourrout D."/>
        </authorList>
    </citation>
    <scope>NUCLEOTIDE SEQUENCE [LARGE SCALE GENOMIC DNA]</scope>
</reference>
<evidence type="ECO:0000313" key="2">
    <source>
        <dbReference type="EMBL" id="CBY24683.1"/>
    </source>
</evidence>
<sequence length="252" mass="28277">MNTKDISSALESLSKEEIENIKNVLQRDKKIRTNENRRQNKFGSLGSQDSYSGLPIVSKEETVSNSNSNISTVKSKNGSENEKINIPVPKPRSRSISRNASANSRSKSVDVWEPKMTVYATVPQTCDDGELQPPTPVPRKTIAKVQLQSQSLYEQNRRECRREIATEPVSISILNRQMNPKMKSFEKKSPKNRLSRQLTVDEANLEEIGFSGSLKKPAKSPIPNFEEISNPTILAAQHSIELELDSQNNSPR</sequence>
<feature type="compositionally biased region" description="Low complexity" evidence="1">
    <location>
        <begin position="94"/>
        <end position="106"/>
    </location>
</feature>
<gene>
    <name evidence="2" type="ORF">GSOID_T00012851001</name>
</gene>
<dbReference type="Proteomes" id="UP000001307">
    <property type="component" value="Unassembled WGS sequence"/>
</dbReference>
<keyword evidence="3" id="KW-1185">Reference proteome</keyword>
<dbReference type="AlphaFoldDB" id="E4XJP9"/>
<dbReference type="InParanoid" id="E4XJP9"/>
<feature type="region of interest" description="Disordered" evidence="1">
    <location>
        <begin position="25"/>
        <end position="109"/>
    </location>
</feature>
<name>E4XJP9_OIKDI</name>
<feature type="compositionally biased region" description="Low complexity" evidence="1">
    <location>
        <begin position="63"/>
        <end position="76"/>
    </location>
</feature>